<reference evidence="3" key="1">
    <citation type="submission" date="2014-07" db="EMBL/GenBank/DDBJ databases">
        <authorList>
            <person name="Martin A.A"/>
            <person name="De Silva N."/>
        </authorList>
    </citation>
    <scope>NUCLEOTIDE SEQUENCE</scope>
</reference>
<keyword evidence="2" id="KW-0812">Transmembrane</keyword>
<evidence type="ECO:0000256" key="2">
    <source>
        <dbReference type="SAM" id="Phobius"/>
    </source>
</evidence>
<name>A0A0K0F1Y1_STRVS</name>
<dbReference type="AlphaFoldDB" id="A0A0K0F1Y1"/>
<sequence length="229" mass="25889">MIIFLIQIFFWIPFISTITHIVFLCIPSCKKFLEPKNNNTPSTITTGNLFGAHNKKVAKDITAVRPATCVSMKPEIIQPAESIRTLKEEEIAKGNVFTKKDNHPTFEDINDDWEPSVEELGVKTSGGVKNIGRDQKMLFKPPKPEPSYTKKPTKIEPIGDDKKKVSEEILSSKGIFESSVKGINNNVKKRPRPSKIARTLREEQIARGERKNCTLKEEPTLEEVLDDWG</sequence>
<proteinExistence type="predicted"/>
<organism evidence="3 4">
    <name type="scientific">Strongyloides venezuelensis</name>
    <name type="common">Threadworm</name>
    <dbReference type="NCBI Taxonomy" id="75913"/>
    <lineage>
        <taxon>Eukaryota</taxon>
        <taxon>Metazoa</taxon>
        <taxon>Ecdysozoa</taxon>
        <taxon>Nematoda</taxon>
        <taxon>Chromadorea</taxon>
        <taxon>Rhabditida</taxon>
        <taxon>Tylenchina</taxon>
        <taxon>Panagrolaimomorpha</taxon>
        <taxon>Strongyloidoidea</taxon>
        <taxon>Strongyloididae</taxon>
        <taxon>Strongyloides</taxon>
    </lineage>
</organism>
<feature type="compositionally biased region" description="Basic and acidic residues" evidence="1">
    <location>
        <begin position="153"/>
        <end position="162"/>
    </location>
</feature>
<dbReference type="Proteomes" id="UP000035680">
    <property type="component" value="Unassembled WGS sequence"/>
</dbReference>
<dbReference type="WBParaSite" id="SVE_0280700.1">
    <property type="protein sequence ID" value="SVE_0280700.1"/>
    <property type="gene ID" value="SVE_0280700"/>
</dbReference>
<evidence type="ECO:0000256" key="1">
    <source>
        <dbReference type="SAM" id="MobiDB-lite"/>
    </source>
</evidence>
<keyword evidence="2" id="KW-1133">Transmembrane helix</keyword>
<accession>A0A0K0F1Y1</accession>
<reference evidence="4" key="2">
    <citation type="submission" date="2015-08" db="UniProtKB">
        <authorList>
            <consortium name="WormBaseParasite"/>
        </authorList>
    </citation>
    <scope>IDENTIFICATION</scope>
</reference>
<evidence type="ECO:0000313" key="4">
    <source>
        <dbReference type="WBParaSite" id="SVE_0280700.1"/>
    </source>
</evidence>
<feature type="transmembrane region" description="Helical" evidence="2">
    <location>
        <begin position="6"/>
        <end position="26"/>
    </location>
</feature>
<feature type="region of interest" description="Disordered" evidence="1">
    <location>
        <begin position="140"/>
        <end position="162"/>
    </location>
</feature>
<keyword evidence="2" id="KW-0472">Membrane</keyword>
<protein>
    <submittedName>
        <fullName evidence="4">Uncharacterized protein</fullName>
    </submittedName>
</protein>
<keyword evidence="3" id="KW-1185">Reference proteome</keyword>
<evidence type="ECO:0000313" key="3">
    <source>
        <dbReference type="Proteomes" id="UP000035680"/>
    </source>
</evidence>